<feature type="compositionally biased region" description="Low complexity" evidence="4">
    <location>
        <begin position="165"/>
        <end position="177"/>
    </location>
</feature>
<protein>
    <recommendedName>
        <fullName evidence="5">PI31 proteasome regulator C-terminal domain-containing protein</fullName>
    </recommendedName>
</protein>
<feature type="domain" description="PI31 proteasome regulator C-terminal" evidence="5">
    <location>
        <begin position="180"/>
        <end position="258"/>
    </location>
</feature>
<dbReference type="EMBL" id="CP046235">
    <property type="protein sequence ID" value="WFD47983.1"/>
    <property type="molecule type" value="Genomic_DNA"/>
</dbReference>
<evidence type="ECO:0000256" key="2">
    <source>
        <dbReference type="ARBA" id="ARBA00006405"/>
    </source>
</evidence>
<evidence type="ECO:0000259" key="5">
    <source>
        <dbReference type="Pfam" id="PF08577"/>
    </source>
</evidence>
<dbReference type="PANTHER" id="PTHR13266:SF1">
    <property type="entry name" value="PROTEASOME INHIBITOR PI31 SUBUNIT"/>
    <property type="match status" value="1"/>
</dbReference>
<evidence type="ECO:0000256" key="1">
    <source>
        <dbReference type="ARBA" id="ARBA00004496"/>
    </source>
</evidence>
<dbReference type="InterPro" id="IPR013886">
    <property type="entry name" value="PI31_Prot_C"/>
</dbReference>
<dbReference type="Pfam" id="PF08577">
    <property type="entry name" value="PI31_Prot_C"/>
    <property type="match status" value="1"/>
</dbReference>
<evidence type="ECO:0000313" key="6">
    <source>
        <dbReference type="EMBL" id="WFD47983.1"/>
    </source>
</evidence>
<feature type="compositionally biased region" description="Basic and acidic residues" evidence="4">
    <location>
        <begin position="222"/>
        <end position="232"/>
    </location>
</feature>
<evidence type="ECO:0000256" key="3">
    <source>
        <dbReference type="ARBA" id="ARBA00022490"/>
    </source>
</evidence>
<dbReference type="Proteomes" id="UP000818624">
    <property type="component" value="Chromosome 2"/>
</dbReference>
<gene>
    <name evidence="6" type="ORF">GLX27_002648</name>
</gene>
<keyword evidence="3" id="KW-0963">Cytoplasm</keyword>
<comment type="subcellular location">
    <subcellularLocation>
        <location evidence="1">Cytoplasm</location>
    </subcellularLocation>
</comment>
<keyword evidence="7" id="KW-1185">Reference proteome</keyword>
<feature type="region of interest" description="Disordered" evidence="4">
    <location>
        <begin position="139"/>
        <end position="295"/>
    </location>
</feature>
<comment type="similarity">
    <text evidence="2">Belongs to the proteasome inhibitor PI31 family.</text>
</comment>
<reference evidence="6 7" key="1">
    <citation type="journal article" date="2020" name="Elife">
        <title>Loss of centromere function drives karyotype evolution in closely related Malassezia species.</title>
        <authorList>
            <person name="Sankaranarayanan S.R."/>
            <person name="Ianiri G."/>
            <person name="Coelho M.A."/>
            <person name="Reza M.H."/>
            <person name="Thimmappa B.C."/>
            <person name="Ganguly P."/>
            <person name="Vadnala R.N."/>
            <person name="Sun S."/>
            <person name="Siddharthan R."/>
            <person name="Tellgren-Roth C."/>
            <person name="Dawson T.L."/>
            <person name="Heitman J."/>
            <person name="Sanyal K."/>
        </authorList>
    </citation>
    <scope>NUCLEOTIDE SEQUENCE [LARGE SCALE GENOMIC DNA]</scope>
    <source>
        <strain evidence="6">CBS14141</strain>
    </source>
</reference>
<accession>A0ABY8ER64</accession>
<organism evidence="6 7">
    <name type="scientific">Malassezia furfur</name>
    <name type="common">Pityriasis versicolor infection agent</name>
    <name type="synonym">Pityrosporum furfur</name>
    <dbReference type="NCBI Taxonomy" id="55194"/>
    <lineage>
        <taxon>Eukaryota</taxon>
        <taxon>Fungi</taxon>
        <taxon>Dikarya</taxon>
        <taxon>Basidiomycota</taxon>
        <taxon>Ustilaginomycotina</taxon>
        <taxon>Malasseziomycetes</taxon>
        <taxon>Malasseziales</taxon>
        <taxon>Malasseziaceae</taxon>
        <taxon>Malassezia</taxon>
    </lineage>
</organism>
<proteinExistence type="inferred from homology"/>
<dbReference type="PANTHER" id="PTHR13266">
    <property type="entry name" value="PROTEASOME INHIBITOR"/>
    <property type="match status" value="1"/>
</dbReference>
<sequence>MQAEVEERVQALVHDPVVSPLEALSLVVHATALCLSWKTAGDVEALRDRASCRAYNAGGRTIETAVVRMGRHAVVLATDVGERDASAEATDQRDACTSCELALDEFVPSSALPLRASNAQAIVTDALVERIASALLPLGSDAAPTPVRSARTQARPTTDAPVQPTPAAAPSRSSPNPLRIGDADRDPLAASGLPPFPSGGSAMPPLASQGDGMVVGPSHPLFQERTRDRSEELGPWGGDGFLPPGAVPPGARFDPVGPFADSAPRFPRGGPRGPSGNPDWDDLPPPGGGPGSMYL</sequence>
<evidence type="ECO:0000313" key="7">
    <source>
        <dbReference type="Proteomes" id="UP000818624"/>
    </source>
</evidence>
<dbReference type="InterPro" id="IPR045128">
    <property type="entry name" value="PI31-like"/>
</dbReference>
<name>A0ABY8ER64_MALFU</name>
<evidence type="ECO:0000256" key="4">
    <source>
        <dbReference type="SAM" id="MobiDB-lite"/>
    </source>
</evidence>